<keyword evidence="3" id="KW-0288">FMN</keyword>
<dbReference type="InterPro" id="IPR013785">
    <property type="entry name" value="Aldolase_TIM"/>
</dbReference>
<dbReference type="PRINTS" id="PR00368">
    <property type="entry name" value="FADPNR"/>
</dbReference>
<dbReference type="SUPFAM" id="SSF51395">
    <property type="entry name" value="FMN-linked oxidoreductases"/>
    <property type="match status" value="1"/>
</dbReference>
<dbReference type="EMBL" id="JBHMEA010000001">
    <property type="protein sequence ID" value="MFB9230184.1"/>
    <property type="molecule type" value="Genomic_DNA"/>
</dbReference>
<organism evidence="6 7">
    <name type="scientific">Pseudohalocynthiibacter aestuariivivens</name>
    <dbReference type="NCBI Taxonomy" id="1591409"/>
    <lineage>
        <taxon>Bacteria</taxon>
        <taxon>Pseudomonadati</taxon>
        <taxon>Pseudomonadota</taxon>
        <taxon>Alphaproteobacteria</taxon>
        <taxon>Rhodobacterales</taxon>
        <taxon>Paracoccaceae</taxon>
        <taxon>Pseudohalocynthiibacter</taxon>
    </lineage>
</organism>
<dbReference type="Gene3D" id="3.50.50.60">
    <property type="entry name" value="FAD/NAD(P)-binding domain"/>
    <property type="match status" value="1"/>
</dbReference>
<dbReference type="PANTHER" id="PTHR42917">
    <property type="entry name" value="2,4-DIENOYL-COA REDUCTASE"/>
    <property type="match status" value="1"/>
</dbReference>
<accession>A0ABV5JA40</accession>
<comment type="caution">
    <text evidence="6">The sequence shown here is derived from an EMBL/GenBank/DDBJ whole genome shotgun (WGS) entry which is preliminary data.</text>
</comment>
<reference evidence="6 7" key="1">
    <citation type="submission" date="2024-09" db="EMBL/GenBank/DDBJ databases">
        <authorList>
            <person name="Sun Q."/>
            <person name="Mori K."/>
        </authorList>
    </citation>
    <scope>NUCLEOTIDE SEQUENCE [LARGE SCALE GENOMIC DNA]</scope>
    <source>
        <strain evidence="6 7">CECT 8726</strain>
    </source>
</reference>
<keyword evidence="2" id="KW-0285">Flavoprotein</keyword>
<dbReference type="Proteomes" id="UP001589683">
    <property type="component" value="Unassembled WGS sequence"/>
</dbReference>
<dbReference type="Gene3D" id="3.40.50.720">
    <property type="entry name" value="NAD(P)-binding Rossmann-like Domain"/>
    <property type="match status" value="1"/>
</dbReference>
<dbReference type="InterPro" id="IPR054428">
    <property type="entry name" value="TMADH/DMDH/HD_second_a-b"/>
</dbReference>
<name>A0ABV5JA40_9RHOB</name>
<evidence type="ECO:0000256" key="4">
    <source>
        <dbReference type="ARBA" id="ARBA00023002"/>
    </source>
</evidence>
<dbReference type="PANTHER" id="PTHR42917:SF2">
    <property type="entry name" value="2,4-DIENOYL-COA REDUCTASE [(2E)-ENOYL-COA-PRODUCING]"/>
    <property type="match status" value="1"/>
</dbReference>
<evidence type="ECO:0000256" key="1">
    <source>
        <dbReference type="ARBA" id="ARBA00001917"/>
    </source>
</evidence>
<dbReference type="Pfam" id="PF13450">
    <property type="entry name" value="NAD_binding_8"/>
    <property type="match status" value="1"/>
</dbReference>
<evidence type="ECO:0000313" key="6">
    <source>
        <dbReference type="EMBL" id="MFB9230184.1"/>
    </source>
</evidence>
<dbReference type="InterPro" id="IPR036188">
    <property type="entry name" value="FAD/NAD-bd_sf"/>
</dbReference>
<dbReference type="Gene3D" id="3.20.20.70">
    <property type="entry name" value="Aldolase class I"/>
    <property type="match status" value="1"/>
</dbReference>
<proteinExistence type="predicted"/>
<evidence type="ECO:0000313" key="7">
    <source>
        <dbReference type="Proteomes" id="UP001589683"/>
    </source>
</evidence>
<gene>
    <name evidence="6" type="ORF">ACFFUT_00090</name>
</gene>
<dbReference type="Pfam" id="PF22620">
    <property type="entry name" value="OYE-like_second_a-b"/>
    <property type="match status" value="1"/>
</dbReference>
<keyword evidence="7" id="KW-1185">Reference proteome</keyword>
<dbReference type="SUPFAM" id="SSF51971">
    <property type="entry name" value="Nucleotide-binding domain"/>
    <property type="match status" value="1"/>
</dbReference>
<protein>
    <submittedName>
        <fullName evidence="6">NAD(P)-binding protein</fullName>
    </submittedName>
</protein>
<evidence type="ECO:0000256" key="2">
    <source>
        <dbReference type="ARBA" id="ARBA00022630"/>
    </source>
</evidence>
<evidence type="ECO:0000256" key="3">
    <source>
        <dbReference type="ARBA" id="ARBA00022643"/>
    </source>
</evidence>
<keyword evidence="4" id="KW-0560">Oxidoreductase</keyword>
<feature type="domain" description="TMADH/DMDH/HD second alpha/beta" evidence="5">
    <location>
        <begin position="192"/>
        <end position="285"/>
    </location>
</feature>
<comment type="cofactor">
    <cofactor evidence="1">
        <name>FMN</name>
        <dbReference type="ChEBI" id="CHEBI:58210"/>
    </cofactor>
</comment>
<evidence type="ECO:0000259" key="5">
    <source>
        <dbReference type="Pfam" id="PF22620"/>
    </source>
</evidence>
<sequence length="375" mass="40655">MICAARPSIADPFLPKKIKEGRVEDIRECIGCNICAAWNNISAPIRCTQNPTMGEEWRKGWHPEKIAPKSTDSHVLVVGAGPAGLEAAHQLGKRGYRVTLAETAAQAGGRVSRESALPNLNAWARVRDYRLGQIAPMVNVDLYLNSELSANQILEFGADHVALATGATWRRDGVGRHLRKPIPGADSSNSFSPDDIMDGKLPEKGSVVVYDDDHYYMGGMMAEVLAGEGYQVTLVTPGLCVSSWTEHSLEQEHIEKRLVGIGVEILPRHSVLSLSDAVVQLKNLVTGETLQRPGSLVPVTMRLPNDALYDKLVADQGKLDAAGIKSLRRIGDCFGPGTIAAAVYEGHRYARELDTEANPDGVPFKTVKYDLELGG</sequence>
<dbReference type="InterPro" id="IPR051793">
    <property type="entry name" value="NADH:flavin_oxidoreductase"/>
</dbReference>
<dbReference type="RefSeq" id="WP_213891314.1">
    <property type="nucleotide sequence ID" value="NZ_JAGFNU010000023.1"/>
</dbReference>